<dbReference type="InterPro" id="IPR045081">
    <property type="entry name" value="AN32"/>
</dbReference>
<evidence type="ECO:0000313" key="5">
    <source>
        <dbReference type="EMBL" id="CAI8050762.1"/>
    </source>
</evidence>
<gene>
    <name evidence="5" type="ORF">GBAR_LOCUS27836</name>
</gene>
<comment type="caution">
    <text evidence="5">The sequence shown here is derived from an EMBL/GenBank/DDBJ whole genome shotgun (WGS) entry which is preliminary data.</text>
</comment>
<dbReference type="GO" id="GO:0005634">
    <property type="term" value="C:nucleus"/>
    <property type="evidence" value="ECO:0007669"/>
    <property type="project" value="TreeGrafter"/>
</dbReference>
<keyword evidence="1" id="KW-0433">Leucine-rich repeat</keyword>
<evidence type="ECO:0000256" key="2">
    <source>
        <dbReference type="ARBA" id="ARBA00022737"/>
    </source>
</evidence>
<dbReference type="Pfam" id="PF14580">
    <property type="entry name" value="LRR_9"/>
    <property type="match status" value="1"/>
</dbReference>
<dbReference type="PANTHER" id="PTHR11375">
    <property type="entry name" value="ACIDIC LEUCINE-RICH NUCLEAR PHOSPHOPROTEIN 32"/>
    <property type="match status" value="1"/>
</dbReference>
<dbReference type="FunFam" id="3.80.10.10:FF:000131">
    <property type="entry name" value="acidic leucine-rich nuclear phosphoprotein 32-related protein-like"/>
    <property type="match status" value="1"/>
</dbReference>
<protein>
    <submittedName>
        <fullName evidence="5">Acidic leucine-rich nuclear phosphoprotein 32-related protein</fullName>
    </submittedName>
</protein>
<accession>A0AA35TMT5</accession>
<evidence type="ECO:0000256" key="4">
    <source>
        <dbReference type="SAM" id="MobiDB-lite"/>
    </source>
</evidence>
<feature type="compositionally biased region" description="Acidic residues" evidence="4">
    <location>
        <begin position="148"/>
        <end position="179"/>
    </location>
</feature>
<proteinExistence type="inferred from homology"/>
<dbReference type="Proteomes" id="UP001174909">
    <property type="component" value="Unassembled WGS sequence"/>
</dbReference>
<dbReference type="Gene3D" id="3.80.10.10">
    <property type="entry name" value="Ribonuclease Inhibitor"/>
    <property type="match status" value="1"/>
</dbReference>
<dbReference type="GO" id="GO:0042393">
    <property type="term" value="F:histone binding"/>
    <property type="evidence" value="ECO:0007669"/>
    <property type="project" value="TreeGrafter"/>
</dbReference>
<feature type="compositionally biased region" description="Acidic residues" evidence="4">
    <location>
        <begin position="189"/>
        <end position="225"/>
    </location>
</feature>
<feature type="compositionally biased region" description="Polar residues" evidence="4">
    <location>
        <begin position="236"/>
        <end position="247"/>
    </location>
</feature>
<evidence type="ECO:0000256" key="1">
    <source>
        <dbReference type="ARBA" id="ARBA00022614"/>
    </source>
</evidence>
<organism evidence="5 6">
    <name type="scientific">Geodia barretti</name>
    <name type="common">Barrett's horny sponge</name>
    <dbReference type="NCBI Taxonomy" id="519541"/>
    <lineage>
        <taxon>Eukaryota</taxon>
        <taxon>Metazoa</taxon>
        <taxon>Porifera</taxon>
        <taxon>Demospongiae</taxon>
        <taxon>Heteroscleromorpha</taxon>
        <taxon>Tetractinellida</taxon>
        <taxon>Astrophorina</taxon>
        <taxon>Geodiidae</taxon>
        <taxon>Geodia</taxon>
    </lineage>
</organism>
<feature type="region of interest" description="Disordered" evidence="4">
    <location>
        <begin position="142"/>
        <end position="247"/>
    </location>
</feature>
<reference evidence="5" key="1">
    <citation type="submission" date="2023-03" db="EMBL/GenBank/DDBJ databases">
        <authorList>
            <person name="Steffen K."/>
            <person name="Cardenas P."/>
        </authorList>
    </citation>
    <scope>NUCLEOTIDE SEQUENCE</scope>
</reference>
<evidence type="ECO:0000256" key="3">
    <source>
        <dbReference type="ARBA" id="ARBA00025777"/>
    </source>
</evidence>
<evidence type="ECO:0000313" key="6">
    <source>
        <dbReference type="Proteomes" id="UP001174909"/>
    </source>
</evidence>
<keyword evidence="6" id="KW-1185">Reference proteome</keyword>
<dbReference type="AlphaFoldDB" id="A0AA35TMT5"/>
<dbReference type="EMBL" id="CASHTH010003884">
    <property type="protein sequence ID" value="CAI8050762.1"/>
    <property type="molecule type" value="Genomic_DNA"/>
</dbReference>
<comment type="similarity">
    <text evidence="3">Belongs to the ANP32 family.</text>
</comment>
<dbReference type="PANTHER" id="PTHR11375:SF0">
    <property type="entry name" value="ACIDIC LEUCINE-RICH NUCLEAR PHOSPHOPROTEIN 32 FAMILY MEMBER A"/>
    <property type="match status" value="1"/>
</dbReference>
<dbReference type="InterPro" id="IPR032675">
    <property type="entry name" value="LRR_dom_sf"/>
</dbReference>
<dbReference type="SUPFAM" id="SSF52058">
    <property type="entry name" value="L domain-like"/>
    <property type="match status" value="1"/>
</dbReference>
<name>A0AA35TMT5_GEOBA</name>
<keyword evidence="2" id="KW-0677">Repeat</keyword>
<sequence length="247" mass="26731">MEERIKAQVKDSDPAEVKELILDNVRETSIVGLTDKFSSLATLSVIHVGLTSLDGLPALPSLTKLELGDNKLTGGLEALSKCPEIRHLSLVGNRLASVDLLAPLKGLEKLETLDLLDCPLTRQEDYRARVFALLPGLRSLDGLNQAGEEVEETDSEGEEEEEEEEEGEGEGEDEDDEVGLDYLNRPLDSDESSDGGDYDPEADGDEEDDDLIPSDDGEGGGEEDVPSAKRQKVSEPGTQQKSAQPEN</sequence>